<dbReference type="RefSeq" id="WP_054746116.1">
    <property type="nucleotide sequence ID" value="NZ_AYYS01000027.1"/>
</dbReference>
<dbReference type="GO" id="GO:0006355">
    <property type="term" value="P:regulation of DNA-templated transcription"/>
    <property type="evidence" value="ECO:0007669"/>
    <property type="project" value="InterPro"/>
</dbReference>
<dbReference type="EMBL" id="CP018888">
    <property type="protein sequence ID" value="APT18013.1"/>
    <property type="molecule type" value="Genomic_DNA"/>
</dbReference>
<dbReference type="AlphaFoldDB" id="A0A1L6XAN9"/>
<dbReference type="InterPro" id="IPR013321">
    <property type="entry name" value="Arc_rbn_hlx_hlx"/>
</dbReference>
<proteinExistence type="predicted"/>
<accession>A0A1L6XAN9</accession>
<dbReference type="OrthoDB" id="2141513at2"/>
<name>A0A1L6XAN9_9LACO</name>
<evidence type="ECO:0000313" key="2">
    <source>
        <dbReference type="Proteomes" id="UP000185499"/>
    </source>
</evidence>
<protein>
    <recommendedName>
        <fullName evidence="3">Arc-like DNA binding domain-containing protein</fullName>
    </recommendedName>
</protein>
<dbReference type="Proteomes" id="UP000185499">
    <property type="component" value="Chromosome"/>
</dbReference>
<reference evidence="1 2" key="1">
    <citation type="submission" date="2016-12" db="EMBL/GenBank/DDBJ databases">
        <title>The whole genome sequencing and assembly of Lactobacillus amylophilus DSM 20533T strain.</title>
        <authorList>
            <person name="Lee Y.-J."/>
            <person name="Yi H."/>
            <person name="Bahn Y.-S."/>
            <person name="Kim J.F."/>
            <person name="Lee D.-W."/>
        </authorList>
    </citation>
    <scope>NUCLEOTIDE SEQUENCE [LARGE SCALE GENOMIC DNA]</scope>
    <source>
        <strain evidence="1 2">DSM 20533</strain>
    </source>
</reference>
<gene>
    <name evidence="1" type="ORF">LA20533_01160</name>
</gene>
<keyword evidence="2" id="KW-1185">Reference proteome</keyword>
<sequence>MGEELDKRLTLRLSESLSDRLQSYATDHNQSMNSAILTAIELLLNQKDLKVSGFANFEQRNFIGQIVGAKDIDQTTGIITVRGLVYRYITENNEPVKAHKQYEVTNINGNIVIIKEREN</sequence>
<evidence type="ECO:0008006" key="3">
    <source>
        <dbReference type="Google" id="ProtNLM"/>
    </source>
</evidence>
<dbReference type="InterPro" id="IPR010985">
    <property type="entry name" value="Ribbon_hlx_hlx"/>
</dbReference>
<dbReference type="KEGG" id="lah:LA20533_01160"/>
<dbReference type="Gene3D" id="1.10.1220.10">
    <property type="entry name" value="Met repressor-like"/>
    <property type="match status" value="1"/>
</dbReference>
<dbReference type="SUPFAM" id="SSF47598">
    <property type="entry name" value="Ribbon-helix-helix"/>
    <property type="match status" value="1"/>
</dbReference>
<organism evidence="1 2">
    <name type="scientific">Amylolactobacillus amylophilus DSM 20533 = JCM 1125</name>
    <dbReference type="NCBI Taxonomy" id="1423721"/>
    <lineage>
        <taxon>Bacteria</taxon>
        <taxon>Bacillati</taxon>
        <taxon>Bacillota</taxon>
        <taxon>Bacilli</taxon>
        <taxon>Lactobacillales</taxon>
        <taxon>Lactobacillaceae</taxon>
        <taxon>Amylolactobacillus</taxon>
    </lineage>
</organism>
<evidence type="ECO:0000313" key="1">
    <source>
        <dbReference type="EMBL" id="APT18013.1"/>
    </source>
</evidence>